<evidence type="ECO:0000259" key="1">
    <source>
        <dbReference type="PROSITE" id="PS50206"/>
    </source>
</evidence>
<dbReference type="InterPro" id="IPR050229">
    <property type="entry name" value="GlpE_sulfurtransferase"/>
</dbReference>
<gene>
    <name evidence="2" type="primary">moeZ</name>
    <name evidence="2" type="ORF">Pla111_03200</name>
</gene>
<dbReference type="InterPro" id="IPR036873">
    <property type="entry name" value="Rhodanese-like_dom_sf"/>
</dbReference>
<feature type="domain" description="Rhodanese" evidence="1">
    <location>
        <begin position="18"/>
        <end position="108"/>
    </location>
</feature>
<dbReference type="AlphaFoldDB" id="A0A5C5WCA4"/>
<dbReference type="OrthoDB" id="9800872at2"/>
<dbReference type="SMART" id="SM00450">
    <property type="entry name" value="RHOD"/>
    <property type="match status" value="1"/>
</dbReference>
<dbReference type="RefSeq" id="WP_146570699.1">
    <property type="nucleotide sequence ID" value="NZ_SJPH01000001.1"/>
</dbReference>
<organism evidence="2 3">
    <name type="scientific">Botrimarina hoheduenensis</name>
    <dbReference type="NCBI Taxonomy" id="2528000"/>
    <lineage>
        <taxon>Bacteria</taxon>
        <taxon>Pseudomonadati</taxon>
        <taxon>Planctomycetota</taxon>
        <taxon>Planctomycetia</taxon>
        <taxon>Pirellulales</taxon>
        <taxon>Lacipirellulaceae</taxon>
        <taxon>Botrimarina</taxon>
    </lineage>
</organism>
<name>A0A5C5WCA4_9BACT</name>
<keyword evidence="2" id="KW-0808">Transferase</keyword>
<reference evidence="2 3" key="1">
    <citation type="submission" date="2019-02" db="EMBL/GenBank/DDBJ databases">
        <title>Deep-cultivation of Planctomycetes and their phenomic and genomic characterization uncovers novel biology.</title>
        <authorList>
            <person name="Wiegand S."/>
            <person name="Jogler M."/>
            <person name="Boedeker C."/>
            <person name="Pinto D."/>
            <person name="Vollmers J."/>
            <person name="Rivas-Marin E."/>
            <person name="Kohn T."/>
            <person name="Peeters S.H."/>
            <person name="Heuer A."/>
            <person name="Rast P."/>
            <person name="Oberbeckmann S."/>
            <person name="Bunk B."/>
            <person name="Jeske O."/>
            <person name="Meyerdierks A."/>
            <person name="Storesund J.E."/>
            <person name="Kallscheuer N."/>
            <person name="Luecker S."/>
            <person name="Lage O.M."/>
            <person name="Pohl T."/>
            <person name="Merkel B.J."/>
            <person name="Hornburger P."/>
            <person name="Mueller R.-W."/>
            <person name="Bruemmer F."/>
            <person name="Labrenz M."/>
            <person name="Spormann A.M."/>
            <person name="Op Den Camp H."/>
            <person name="Overmann J."/>
            <person name="Amann R."/>
            <person name="Jetten M.S.M."/>
            <person name="Mascher T."/>
            <person name="Medema M.H."/>
            <person name="Devos D.P."/>
            <person name="Kaster A.-K."/>
            <person name="Ovreas L."/>
            <person name="Rohde M."/>
            <person name="Galperin M.Y."/>
            <person name="Jogler C."/>
        </authorList>
    </citation>
    <scope>NUCLEOTIDE SEQUENCE [LARGE SCALE GENOMIC DNA]</scope>
    <source>
        <strain evidence="2 3">Pla111</strain>
    </source>
</reference>
<dbReference type="Pfam" id="PF00581">
    <property type="entry name" value="Rhodanese"/>
    <property type="match status" value="1"/>
</dbReference>
<dbReference type="EMBL" id="SJPH01000001">
    <property type="protein sequence ID" value="TWT48548.1"/>
    <property type="molecule type" value="Genomic_DNA"/>
</dbReference>
<dbReference type="PANTHER" id="PTHR43031:SF17">
    <property type="entry name" value="SULFURTRANSFERASE YTWF-RELATED"/>
    <property type="match status" value="1"/>
</dbReference>
<proteinExistence type="predicted"/>
<sequence>MALPIEISCSDVKAMLDAGEPLLLIDCREPEEHALVHLPAAKLIPLAQIPGQIEQIAAALPAAVVIHCHHGMRSLQAASWLRNHGVANAQSMAGGIDDWSIEIDPSAPRY</sequence>
<dbReference type="SUPFAM" id="SSF52821">
    <property type="entry name" value="Rhodanese/Cell cycle control phosphatase"/>
    <property type="match status" value="1"/>
</dbReference>
<dbReference type="Proteomes" id="UP000318995">
    <property type="component" value="Unassembled WGS sequence"/>
</dbReference>
<keyword evidence="3" id="KW-1185">Reference proteome</keyword>
<dbReference type="InterPro" id="IPR001763">
    <property type="entry name" value="Rhodanese-like_dom"/>
</dbReference>
<keyword evidence="2" id="KW-0548">Nucleotidyltransferase</keyword>
<dbReference type="Gene3D" id="3.40.250.10">
    <property type="entry name" value="Rhodanese-like domain"/>
    <property type="match status" value="1"/>
</dbReference>
<dbReference type="GO" id="GO:0016779">
    <property type="term" value="F:nucleotidyltransferase activity"/>
    <property type="evidence" value="ECO:0007669"/>
    <property type="project" value="UniProtKB-KW"/>
</dbReference>
<accession>A0A5C5WCA4</accession>
<dbReference type="PANTHER" id="PTHR43031">
    <property type="entry name" value="FAD-DEPENDENT OXIDOREDUCTASE"/>
    <property type="match status" value="1"/>
</dbReference>
<comment type="caution">
    <text evidence="2">The sequence shown here is derived from an EMBL/GenBank/DDBJ whole genome shotgun (WGS) entry which is preliminary data.</text>
</comment>
<dbReference type="PROSITE" id="PS50206">
    <property type="entry name" value="RHODANESE_3"/>
    <property type="match status" value="1"/>
</dbReference>
<evidence type="ECO:0000313" key="3">
    <source>
        <dbReference type="Proteomes" id="UP000318995"/>
    </source>
</evidence>
<protein>
    <submittedName>
        <fullName evidence="2">Putative adenylyltransferase/sulfurtransferase MoeZ</fullName>
    </submittedName>
</protein>
<evidence type="ECO:0000313" key="2">
    <source>
        <dbReference type="EMBL" id="TWT48548.1"/>
    </source>
</evidence>